<proteinExistence type="predicted"/>
<reference evidence="1" key="1">
    <citation type="submission" date="2020-02" db="EMBL/GenBank/DDBJ databases">
        <authorList>
            <person name="Meier V. D."/>
        </authorList>
    </citation>
    <scope>NUCLEOTIDE SEQUENCE</scope>
    <source>
        <strain evidence="1">AVDCRST_MAG22</strain>
    </source>
</reference>
<dbReference type="AlphaFoldDB" id="A0A6J4NUB5"/>
<organism evidence="1">
    <name type="scientific">uncultured Rubrobacteraceae bacterium</name>
    <dbReference type="NCBI Taxonomy" id="349277"/>
    <lineage>
        <taxon>Bacteria</taxon>
        <taxon>Bacillati</taxon>
        <taxon>Actinomycetota</taxon>
        <taxon>Rubrobacteria</taxon>
        <taxon>Rubrobacterales</taxon>
        <taxon>Rubrobacteraceae</taxon>
        <taxon>environmental samples</taxon>
    </lineage>
</organism>
<sequence>MCWGSSLAPAAISQTKQGLVLIPRWNASMSG</sequence>
<protein>
    <submittedName>
        <fullName evidence="1">Uncharacterized protein</fullName>
    </submittedName>
</protein>
<dbReference type="EMBL" id="CADCUV010000045">
    <property type="protein sequence ID" value="CAA9397891.1"/>
    <property type="molecule type" value="Genomic_DNA"/>
</dbReference>
<name>A0A6J4NUB5_9ACTN</name>
<evidence type="ECO:0000313" key="1">
    <source>
        <dbReference type="EMBL" id="CAA9397891.1"/>
    </source>
</evidence>
<accession>A0A6J4NUB5</accession>
<gene>
    <name evidence="1" type="ORF">AVDCRST_MAG22-996</name>
</gene>